<dbReference type="InterPro" id="IPR043128">
    <property type="entry name" value="Rev_trsase/Diguanyl_cyclase"/>
</dbReference>
<dbReference type="PANTHER" id="PTHR45138:SF9">
    <property type="entry name" value="DIGUANYLATE CYCLASE DGCM-RELATED"/>
    <property type="match status" value="1"/>
</dbReference>
<feature type="transmembrane region" description="Helical" evidence="4">
    <location>
        <begin position="450"/>
        <end position="470"/>
    </location>
</feature>
<keyword evidence="4" id="KW-0812">Transmembrane</keyword>
<dbReference type="NCBIfam" id="TIGR00254">
    <property type="entry name" value="GGDEF"/>
    <property type="match status" value="1"/>
</dbReference>
<dbReference type="FunFam" id="3.30.70.270:FF:000001">
    <property type="entry name" value="Diguanylate cyclase domain protein"/>
    <property type="match status" value="1"/>
</dbReference>
<dbReference type="RefSeq" id="WP_143236206.1">
    <property type="nucleotide sequence ID" value="NZ_VJWL01000003.1"/>
</dbReference>
<dbReference type="SUPFAM" id="SSF48452">
    <property type="entry name" value="TPR-like"/>
    <property type="match status" value="2"/>
</dbReference>
<gene>
    <name evidence="6" type="ORF">FM042_09580</name>
</gene>
<dbReference type="Gene3D" id="1.25.40.10">
    <property type="entry name" value="Tetratricopeptide repeat domain"/>
    <property type="match status" value="1"/>
</dbReference>
<dbReference type="EMBL" id="VJWL01000003">
    <property type="protein sequence ID" value="TRW48414.1"/>
    <property type="molecule type" value="Genomic_DNA"/>
</dbReference>
<evidence type="ECO:0000313" key="7">
    <source>
        <dbReference type="Proteomes" id="UP000320359"/>
    </source>
</evidence>
<dbReference type="InterPro" id="IPR029787">
    <property type="entry name" value="Nucleotide_cyclase"/>
</dbReference>
<dbReference type="PROSITE" id="PS50887">
    <property type="entry name" value="GGDEF"/>
    <property type="match status" value="1"/>
</dbReference>
<evidence type="ECO:0000256" key="1">
    <source>
        <dbReference type="ARBA" id="ARBA00001946"/>
    </source>
</evidence>
<dbReference type="GO" id="GO:1902201">
    <property type="term" value="P:negative regulation of bacterial-type flagellum-dependent cell motility"/>
    <property type="evidence" value="ECO:0007669"/>
    <property type="project" value="TreeGrafter"/>
</dbReference>
<dbReference type="InterPro" id="IPR019734">
    <property type="entry name" value="TPR_rpt"/>
</dbReference>
<evidence type="ECO:0000259" key="5">
    <source>
        <dbReference type="PROSITE" id="PS50887"/>
    </source>
</evidence>
<comment type="cofactor">
    <cofactor evidence="1">
        <name>Mg(2+)</name>
        <dbReference type="ChEBI" id="CHEBI:18420"/>
    </cofactor>
</comment>
<dbReference type="SMART" id="SM00267">
    <property type="entry name" value="GGDEF"/>
    <property type="match status" value="1"/>
</dbReference>
<evidence type="ECO:0000256" key="2">
    <source>
        <dbReference type="ARBA" id="ARBA00012528"/>
    </source>
</evidence>
<dbReference type="PANTHER" id="PTHR45138">
    <property type="entry name" value="REGULATORY COMPONENTS OF SENSORY TRANSDUCTION SYSTEM"/>
    <property type="match status" value="1"/>
</dbReference>
<dbReference type="InterPro" id="IPR000160">
    <property type="entry name" value="GGDEF_dom"/>
</dbReference>
<dbReference type="GO" id="GO:0052621">
    <property type="term" value="F:diguanylate cyclase activity"/>
    <property type="evidence" value="ECO:0007669"/>
    <property type="project" value="UniProtKB-EC"/>
</dbReference>
<keyword evidence="4" id="KW-0472">Membrane</keyword>
<name>A0A552X070_9GAMM</name>
<feature type="domain" description="GGDEF" evidence="5">
    <location>
        <begin position="516"/>
        <end position="654"/>
    </location>
</feature>
<accession>A0A552X070</accession>
<dbReference type="GO" id="GO:0005886">
    <property type="term" value="C:plasma membrane"/>
    <property type="evidence" value="ECO:0007669"/>
    <property type="project" value="TreeGrafter"/>
</dbReference>
<dbReference type="Gene3D" id="3.30.70.270">
    <property type="match status" value="1"/>
</dbReference>
<keyword evidence="7" id="KW-1185">Reference proteome</keyword>
<sequence length="688" mass="78191">MRSATQEAQPLKSNHSMSSCLLWMVFACFVSGLIASPRAYAEQIPEIEQRLDRVDWHNAKPLDSEWLKDAIQEIDPNRAIETYARLVVHHVLDLAMSDPTDESYKNILEQATILAEARDNANAIVDLLTVNAEVHIQREQTIRALPLAARIEELLPQVNSPRVLYHAHHTIARALQFEERFQEALEHLLAAHVHLTEVDMIHTQRRRQNLNIQIARIQLSLGNYSAAIMLLDNTIEDAHTHDLAHRLPELLLIRGYAEQNLHGPSEETVELFLRAAEAAADEGIPRIHMLGYNNAGAALLHLGRYDESAHYLRLGIAVAESVNNVNERSVMEFNLGYIQVLQGDHDEGLAAMQESEATFRSFATPHQIANLLTHLADAYELAGRYQEQAAALKEQSQLRERHFQLERDRVFSELQIQYEAQEKSLQIRLLEQESALQQQDIATRERTQRFMLLVAFLLVCLIVLISLGFLKVRRLNGLLNQANRDLARQSKQDPLTGLWNRRAMNARLSAMSNTNQHYAIFLLDIDHFKHINDTHGHEAGDQVLMEVGERLRRLVRHEDMVVRWGGEEFLLFLPTSNIDGLPALARRVLDSVSLEPIVCDDQRVRVTLSGGYLHTDTPGMERFPPPFEDMIRIADLLLYISKSRGRNQITGLKSLYIKEHVQDKQGYRDLLSSAAADTLPIAGPPAKR</sequence>
<proteinExistence type="predicted"/>
<dbReference type="GO" id="GO:0043709">
    <property type="term" value="P:cell adhesion involved in single-species biofilm formation"/>
    <property type="evidence" value="ECO:0007669"/>
    <property type="project" value="TreeGrafter"/>
</dbReference>
<dbReference type="CDD" id="cd01949">
    <property type="entry name" value="GGDEF"/>
    <property type="match status" value="1"/>
</dbReference>
<evidence type="ECO:0000256" key="4">
    <source>
        <dbReference type="SAM" id="Phobius"/>
    </source>
</evidence>
<organism evidence="6 7">
    <name type="scientific">Aliidiomarina halalkaliphila</name>
    <dbReference type="NCBI Taxonomy" id="2593535"/>
    <lineage>
        <taxon>Bacteria</taxon>
        <taxon>Pseudomonadati</taxon>
        <taxon>Pseudomonadota</taxon>
        <taxon>Gammaproteobacteria</taxon>
        <taxon>Alteromonadales</taxon>
        <taxon>Idiomarinaceae</taxon>
        <taxon>Aliidiomarina</taxon>
    </lineage>
</organism>
<dbReference type="OrthoDB" id="6191081at2"/>
<protein>
    <recommendedName>
        <fullName evidence="2">diguanylate cyclase</fullName>
        <ecNumber evidence="2">2.7.7.65</ecNumber>
    </recommendedName>
</protein>
<comment type="catalytic activity">
    <reaction evidence="3">
        <text>2 GTP = 3',3'-c-di-GMP + 2 diphosphate</text>
        <dbReference type="Rhea" id="RHEA:24898"/>
        <dbReference type="ChEBI" id="CHEBI:33019"/>
        <dbReference type="ChEBI" id="CHEBI:37565"/>
        <dbReference type="ChEBI" id="CHEBI:58805"/>
        <dbReference type="EC" id="2.7.7.65"/>
    </reaction>
</comment>
<dbReference type="PROSITE" id="PS51257">
    <property type="entry name" value="PROKAR_LIPOPROTEIN"/>
    <property type="match status" value="1"/>
</dbReference>
<dbReference type="SUPFAM" id="SSF55073">
    <property type="entry name" value="Nucleotide cyclase"/>
    <property type="match status" value="1"/>
</dbReference>
<evidence type="ECO:0000313" key="6">
    <source>
        <dbReference type="EMBL" id="TRW48414.1"/>
    </source>
</evidence>
<dbReference type="InterPro" id="IPR011990">
    <property type="entry name" value="TPR-like_helical_dom_sf"/>
</dbReference>
<dbReference type="Proteomes" id="UP000320359">
    <property type="component" value="Unassembled WGS sequence"/>
</dbReference>
<dbReference type="Pfam" id="PF00990">
    <property type="entry name" value="GGDEF"/>
    <property type="match status" value="1"/>
</dbReference>
<dbReference type="AlphaFoldDB" id="A0A552X070"/>
<dbReference type="SMART" id="SM00028">
    <property type="entry name" value="TPR"/>
    <property type="match status" value="4"/>
</dbReference>
<reference evidence="6 7" key="1">
    <citation type="submission" date="2019-07" db="EMBL/GenBank/DDBJ databases">
        <authorList>
            <person name="Yang M."/>
            <person name="Zhao D."/>
            <person name="Xiang H."/>
        </authorList>
    </citation>
    <scope>NUCLEOTIDE SEQUENCE [LARGE SCALE GENOMIC DNA]</scope>
    <source>
        <strain evidence="6 7">IM1326</strain>
    </source>
</reference>
<comment type="caution">
    <text evidence="6">The sequence shown here is derived from an EMBL/GenBank/DDBJ whole genome shotgun (WGS) entry which is preliminary data.</text>
</comment>
<keyword evidence="4" id="KW-1133">Transmembrane helix</keyword>
<dbReference type="InterPro" id="IPR050469">
    <property type="entry name" value="Diguanylate_Cyclase"/>
</dbReference>
<evidence type="ECO:0000256" key="3">
    <source>
        <dbReference type="ARBA" id="ARBA00034247"/>
    </source>
</evidence>
<dbReference type="EC" id="2.7.7.65" evidence="2"/>